<dbReference type="InterPro" id="IPR051321">
    <property type="entry name" value="PHA/PHB_synthase"/>
</dbReference>
<dbReference type="OrthoDB" id="9800634at2"/>
<dbReference type="PANTHER" id="PTHR36837:SF4">
    <property type="entry name" value="BLR0908 PROTEIN"/>
    <property type="match status" value="1"/>
</dbReference>
<dbReference type="KEGG" id="rta:Rta_18320"/>
<reference evidence="3 4" key="2">
    <citation type="journal article" date="2011" name="PLoS ONE">
        <title>The Cyst-Dividing Bacterium Ramlibacter tataouinensis TTB310 Genome Reveals a Well-Stocked Toolbox for Adaptation to a Desert Environment.</title>
        <authorList>
            <person name="De Luca G."/>
            <person name="Barakat M."/>
            <person name="Ortet P."/>
            <person name="Fochesato S."/>
            <person name="Jourlin-Castelli C."/>
            <person name="Ansaldi M."/>
            <person name="Py B."/>
            <person name="Fichant G."/>
            <person name="Coutinho P.M."/>
            <person name="Voulhoux R."/>
            <person name="Bastien O."/>
            <person name="Marechal E."/>
            <person name="Henrissat B."/>
            <person name="Quentin Y."/>
            <person name="Noirot P."/>
            <person name="Filloux A."/>
            <person name="Mejean V."/>
            <person name="Dubow M.S."/>
            <person name="Barras F."/>
            <person name="Barbe V."/>
            <person name="Weissenbach J."/>
            <person name="Mihalcescu I."/>
            <person name="Vermeglio A."/>
            <person name="Achouak W."/>
            <person name="Heulin T."/>
        </authorList>
    </citation>
    <scope>NUCLEOTIDE SEQUENCE [LARGE SCALE GENOMIC DNA]</scope>
    <source>
        <strain evidence="4">ATCC BAA-407 / DSM 14655 / LMG 21543 / TTB310</strain>
    </source>
</reference>
<feature type="region of interest" description="Disordered" evidence="1">
    <location>
        <begin position="423"/>
        <end position="448"/>
    </location>
</feature>
<organism evidence="3 4">
    <name type="scientific">Ramlibacter tataouinensis (strain ATCC BAA-407 / DSM 14655 / LMG 21543 / TTB310)</name>
    <dbReference type="NCBI Taxonomy" id="365046"/>
    <lineage>
        <taxon>Bacteria</taxon>
        <taxon>Pseudomonadati</taxon>
        <taxon>Pseudomonadota</taxon>
        <taxon>Betaproteobacteria</taxon>
        <taxon>Burkholderiales</taxon>
        <taxon>Comamonadaceae</taxon>
        <taxon>Ramlibacter</taxon>
    </lineage>
</organism>
<accession>F5XWG9</accession>
<evidence type="ECO:0000259" key="2">
    <source>
        <dbReference type="Pfam" id="PF06850"/>
    </source>
</evidence>
<dbReference type="PANTHER" id="PTHR36837">
    <property type="entry name" value="POLY(3-HYDROXYALKANOATE) POLYMERASE SUBUNIT PHAC"/>
    <property type="match status" value="1"/>
</dbReference>
<dbReference type="InterPro" id="IPR029058">
    <property type="entry name" value="AB_hydrolase_fold"/>
</dbReference>
<proteinExistence type="predicted"/>
<keyword evidence="4" id="KW-1185">Reference proteome</keyword>
<dbReference type="SUPFAM" id="SSF53474">
    <property type="entry name" value="alpha/beta-Hydrolases"/>
    <property type="match status" value="1"/>
</dbReference>
<evidence type="ECO:0000313" key="4">
    <source>
        <dbReference type="Proteomes" id="UP000008385"/>
    </source>
</evidence>
<name>F5XWG9_RAMTT</name>
<sequence>MLYQIYEAQRSLMEPFADFAQAAAKLYSNPLSPFGQNPLAQRVSASYELMYRLWKDYEKPEFGIKTVQADGTDVVIHETVEVDKPFCELRRFKRFTDDPATLDKLKAQPVVLIVAPLSGHYATLLRDTVRAMLQDHKVYITDWKNARTVPLAQGEFHLDDYVNYVQEFIRYLQGAYGNCHVVSVCQPTVPVLAAVSLMASRGETTPLTMTMMGGPIDARKSPTAVNNLAMNKSYEWFENNVIYRVPGSFPGEGRRVYPGFLQHTGFVAMNPDRHLSSHYDYFKNLIRGDDASAEAHRKFYDEYNAVLDMDADYYLETIRIVFQEFRLVHGSWEVRNEQGVLEPVRPQDITATAHLTVEGELDDISGAGQTEAAHELCVGVPKERQKHIEVKGAGHYGIFSGRRWRDVVYPQVRDFIARFNESPAAAPRKRAAAAAPSKAADRKARATA</sequence>
<dbReference type="eggNOG" id="COG4553">
    <property type="taxonomic scope" value="Bacteria"/>
</dbReference>
<dbReference type="AlphaFoldDB" id="F5XWG9"/>
<dbReference type="HOGENOM" id="CLU_017495_0_0_4"/>
<feature type="domain" description="PHB de-polymerase C-terminal" evidence="2">
    <location>
        <begin position="213"/>
        <end position="419"/>
    </location>
</feature>
<feature type="compositionally biased region" description="Basic and acidic residues" evidence="1">
    <location>
        <begin position="439"/>
        <end position="448"/>
    </location>
</feature>
<dbReference type="EMBL" id="CP000245">
    <property type="protein sequence ID" value="AEG92923.1"/>
    <property type="molecule type" value="Genomic_DNA"/>
</dbReference>
<dbReference type="InterPro" id="IPR010915">
    <property type="entry name" value="PHB_depoly_PhaZ"/>
</dbReference>
<dbReference type="PATRIC" id="fig|365046.3.peg.1868"/>
<evidence type="ECO:0000256" key="1">
    <source>
        <dbReference type="SAM" id="MobiDB-lite"/>
    </source>
</evidence>
<dbReference type="InterPro" id="IPR009656">
    <property type="entry name" value="PHB_depo_C"/>
</dbReference>
<dbReference type="Gene3D" id="3.40.50.1820">
    <property type="entry name" value="alpha/beta hydrolase"/>
    <property type="match status" value="1"/>
</dbReference>
<reference evidence="4" key="1">
    <citation type="submission" date="2006-01" db="EMBL/GenBank/DDBJ databases">
        <title>Genome of the cyst-dividing bacterium Ramlibacter tataouinensis.</title>
        <authorList>
            <person name="Barakat M."/>
            <person name="Ortet P."/>
            <person name="De Luca G."/>
            <person name="Jourlin-Castelli C."/>
            <person name="Ansaldi M."/>
            <person name="Py B."/>
            <person name="Fichant G."/>
            <person name="Coutinho P."/>
            <person name="Voulhoux R."/>
            <person name="Bastien O."/>
            <person name="Roy S."/>
            <person name="Marechal E."/>
            <person name="Henrissat B."/>
            <person name="Quentin Y."/>
            <person name="Noirot P."/>
            <person name="Filloux A."/>
            <person name="Mejean V."/>
            <person name="DuBow M."/>
            <person name="Barras F."/>
            <person name="Heulin T."/>
        </authorList>
    </citation>
    <scope>NUCLEOTIDE SEQUENCE [LARGE SCALE GENOMIC DNA]</scope>
    <source>
        <strain evidence="4">ATCC BAA-407 / DSM 14655 / LMG 21543 / TTB310</strain>
    </source>
</reference>
<dbReference type="NCBIfam" id="TIGR01849">
    <property type="entry name" value="PHB_depoly_PhaZ"/>
    <property type="match status" value="1"/>
</dbReference>
<dbReference type="Proteomes" id="UP000008385">
    <property type="component" value="Chromosome"/>
</dbReference>
<dbReference type="RefSeq" id="WP_013901155.1">
    <property type="nucleotide sequence ID" value="NC_015677.1"/>
</dbReference>
<dbReference type="Pfam" id="PF06850">
    <property type="entry name" value="PHB_depo_C"/>
    <property type="match status" value="1"/>
</dbReference>
<gene>
    <name evidence="3" type="ordered locus">Rta_18320</name>
</gene>
<dbReference type="PIRSF" id="PIRSF020818">
    <property type="entry name" value="PHB_depoly_PhaZ"/>
    <property type="match status" value="1"/>
</dbReference>
<evidence type="ECO:0000313" key="3">
    <source>
        <dbReference type="EMBL" id="AEG92923.1"/>
    </source>
</evidence>
<dbReference type="STRING" id="365046.Rta_18320"/>
<protein>
    <submittedName>
        <fullName evidence="3">Candidate poly-beta-hydroxyalkanoate depolymerase</fullName>
    </submittedName>
</protein>